<sequence length="198" mass="23069">MKDKLYAIFLTTCCIICLFSIRARGQDTTRKSYSVFKPMPKSLEREEMETDRPNVTETPHTVDAGHFQYETDIVRHQRQSTDDSKQRRWLYNQANLKIGLLKNTSLHLMVQSFAKERNVELSEKTTQTSSGFGDLTIRLKQCLFGNYNGKFSMALMPYVKLPTNKFSDNKKYEEGLMVPMLLTLSKDWKLECNWKVTT</sequence>
<name>A0ABU3GQV3_9SPHI</name>
<protein>
    <recommendedName>
        <fullName evidence="3">Transporter</fullName>
    </recommendedName>
</protein>
<evidence type="ECO:0000313" key="2">
    <source>
        <dbReference type="Proteomes" id="UP001258315"/>
    </source>
</evidence>
<dbReference type="Pfam" id="PF13557">
    <property type="entry name" value="Phenol_MetA_deg"/>
    <property type="match status" value="1"/>
</dbReference>
<dbReference type="RefSeq" id="WP_311948378.1">
    <property type="nucleotide sequence ID" value="NZ_JAVLVU010000001.1"/>
</dbReference>
<dbReference type="Proteomes" id="UP001258315">
    <property type="component" value="Unassembled WGS sequence"/>
</dbReference>
<evidence type="ECO:0000313" key="1">
    <source>
        <dbReference type="EMBL" id="MDT3402163.1"/>
    </source>
</evidence>
<dbReference type="EMBL" id="JAVLVU010000001">
    <property type="protein sequence ID" value="MDT3402163.1"/>
    <property type="molecule type" value="Genomic_DNA"/>
</dbReference>
<comment type="caution">
    <text evidence="1">The sequence shown here is derived from an EMBL/GenBank/DDBJ whole genome shotgun (WGS) entry which is preliminary data.</text>
</comment>
<accession>A0ABU3GQV3</accession>
<evidence type="ECO:0008006" key="3">
    <source>
        <dbReference type="Google" id="ProtNLM"/>
    </source>
</evidence>
<reference evidence="2" key="1">
    <citation type="submission" date="2023-07" db="EMBL/GenBank/DDBJ databases">
        <title>Functional and genomic diversity of the sorghum phyllosphere microbiome.</title>
        <authorList>
            <person name="Shade A."/>
        </authorList>
    </citation>
    <scope>NUCLEOTIDE SEQUENCE [LARGE SCALE GENOMIC DNA]</scope>
    <source>
        <strain evidence="2">SORGH_AS_0422</strain>
    </source>
</reference>
<organism evidence="1 2">
    <name type="scientific">Mucilaginibacter terrae</name>
    <dbReference type="NCBI Taxonomy" id="1955052"/>
    <lineage>
        <taxon>Bacteria</taxon>
        <taxon>Pseudomonadati</taxon>
        <taxon>Bacteroidota</taxon>
        <taxon>Sphingobacteriia</taxon>
        <taxon>Sphingobacteriales</taxon>
        <taxon>Sphingobacteriaceae</taxon>
        <taxon>Mucilaginibacter</taxon>
    </lineage>
</organism>
<keyword evidence="2" id="KW-1185">Reference proteome</keyword>
<dbReference type="InterPro" id="IPR025737">
    <property type="entry name" value="FApF"/>
</dbReference>
<proteinExistence type="predicted"/>
<gene>
    <name evidence="1" type="ORF">QE417_001235</name>
</gene>